<name>A0ABN8I6U7_9NEOP</name>
<protein>
    <submittedName>
        <fullName evidence="1">Uncharacterized protein</fullName>
    </submittedName>
</protein>
<feature type="non-terminal residue" evidence="1">
    <location>
        <position position="73"/>
    </location>
</feature>
<sequence>MNWNCNRVPVMECLVVLARSAMPKLRGHTVLAKELLWRCLTTLDARKECSGNIRSSSSLPEFLRGKLLQASQI</sequence>
<proteinExistence type="predicted"/>
<organism evidence="1 2">
    <name type="scientific">Iphiclides podalirius</name>
    <name type="common">scarce swallowtail</name>
    <dbReference type="NCBI Taxonomy" id="110791"/>
    <lineage>
        <taxon>Eukaryota</taxon>
        <taxon>Metazoa</taxon>
        <taxon>Ecdysozoa</taxon>
        <taxon>Arthropoda</taxon>
        <taxon>Hexapoda</taxon>
        <taxon>Insecta</taxon>
        <taxon>Pterygota</taxon>
        <taxon>Neoptera</taxon>
        <taxon>Endopterygota</taxon>
        <taxon>Lepidoptera</taxon>
        <taxon>Glossata</taxon>
        <taxon>Ditrysia</taxon>
        <taxon>Papilionoidea</taxon>
        <taxon>Papilionidae</taxon>
        <taxon>Papilioninae</taxon>
        <taxon>Iphiclides</taxon>
    </lineage>
</organism>
<keyword evidence="2" id="KW-1185">Reference proteome</keyword>
<accession>A0ABN8I6U7</accession>
<reference evidence="1" key="1">
    <citation type="submission" date="2022-03" db="EMBL/GenBank/DDBJ databases">
        <authorList>
            <person name="Martin H S."/>
        </authorList>
    </citation>
    <scope>NUCLEOTIDE SEQUENCE</scope>
</reference>
<evidence type="ECO:0000313" key="1">
    <source>
        <dbReference type="EMBL" id="CAH2048359.1"/>
    </source>
</evidence>
<dbReference type="EMBL" id="OW152830">
    <property type="protein sequence ID" value="CAH2048359.1"/>
    <property type="molecule type" value="Genomic_DNA"/>
</dbReference>
<dbReference type="Proteomes" id="UP000837857">
    <property type="component" value="Chromosome 18"/>
</dbReference>
<gene>
    <name evidence="1" type="ORF">IPOD504_LOCUS6021</name>
</gene>
<evidence type="ECO:0000313" key="2">
    <source>
        <dbReference type="Proteomes" id="UP000837857"/>
    </source>
</evidence>